<accession>A0A6J7ELM0</accession>
<organism evidence="3">
    <name type="scientific">freshwater metagenome</name>
    <dbReference type="NCBI Taxonomy" id="449393"/>
    <lineage>
        <taxon>unclassified sequences</taxon>
        <taxon>metagenomes</taxon>
        <taxon>ecological metagenomes</taxon>
    </lineage>
</organism>
<dbReference type="EMBL" id="CAFBLX010000032">
    <property type="protein sequence ID" value="CAB4882124.1"/>
    <property type="molecule type" value="Genomic_DNA"/>
</dbReference>
<dbReference type="AlphaFoldDB" id="A0A6J7ELM0"/>
<dbReference type="Pfam" id="PF12028">
    <property type="entry name" value="DUF3515"/>
    <property type="match status" value="1"/>
</dbReference>
<reference evidence="3" key="1">
    <citation type="submission" date="2020-05" db="EMBL/GenBank/DDBJ databases">
        <authorList>
            <person name="Chiriac C."/>
            <person name="Salcher M."/>
            <person name="Ghai R."/>
            <person name="Kavagutti S V."/>
        </authorList>
    </citation>
    <scope>NUCLEOTIDE SEQUENCE</scope>
</reference>
<proteinExistence type="predicted"/>
<sequence>MNSADHDHDKDNGDDAGTRSENAAAADETREQRHPAVIATAIALPVALVVGVLVAAIAVNSSPAHDPVALGPVDAPDAASAQCSTLLDALPDELGDYSRADLADPAPVGVRAWVSAEENAEPVVLRCGLPRPVGFDVAAPLQVIDGVQWFEVSGENDGIDASTWFVVDRGTYIALTIPGDSGPTPLQDASSAVSAALPQQPLDPAPLQ</sequence>
<keyword evidence="2" id="KW-1133">Transmembrane helix</keyword>
<keyword evidence="2" id="KW-0472">Membrane</keyword>
<feature type="compositionally biased region" description="Basic and acidic residues" evidence="1">
    <location>
        <begin position="1"/>
        <end position="18"/>
    </location>
</feature>
<dbReference type="InterPro" id="IPR021903">
    <property type="entry name" value="DUF3515"/>
</dbReference>
<name>A0A6J7ELM0_9ZZZZ</name>
<feature type="region of interest" description="Disordered" evidence="1">
    <location>
        <begin position="1"/>
        <end position="32"/>
    </location>
</feature>
<evidence type="ECO:0000256" key="1">
    <source>
        <dbReference type="SAM" id="MobiDB-lite"/>
    </source>
</evidence>
<feature type="region of interest" description="Disordered" evidence="1">
    <location>
        <begin position="179"/>
        <end position="208"/>
    </location>
</feature>
<protein>
    <submittedName>
        <fullName evidence="3">Unannotated protein</fullName>
    </submittedName>
</protein>
<feature type="transmembrane region" description="Helical" evidence="2">
    <location>
        <begin position="36"/>
        <end position="59"/>
    </location>
</feature>
<gene>
    <name evidence="3" type="ORF">UFOPK3472_00728</name>
</gene>
<evidence type="ECO:0000256" key="2">
    <source>
        <dbReference type="SAM" id="Phobius"/>
    </source>
</evidence>
<keyword evidence="2" id="KW-0812">Transmembrane</keyword>
<evidence type="ECO:0000313" key="3">
    <source>
        <dbReference type="EMBL" id="CAB4882124.1"/>
    </source>
</evidence>